<accession>A0A1I7ZPZ9</accession>
<organism evidence="2 3">
    <name type="scientific">Steinernema glaseri</name>
    <dbReference type="NCBI Taxonomy" id="37863"/>
    <lineage>
        <taxon>Eukaryota</taxon>
        <taxon>Metazoa</taxon>
        <taxon>Ecdysozoa</taxon>
        <taxon>Nematoda</taxon>
        <taxon>Chromadorea</taxon>
        <taxon>Rhabditida</taxon>
        <taxon>Tylenchina</taxon>
        <taxon>Panagrolaimomorpha</taxon>
        <taxon>Strongyloidoidea</taxon>
        <taxon>Steinernematidae</taxon>
        <taxon>Steinernema</taxon>
    </lineage>
</organism>
<proteinExistence type="predicted"/>
<keyword evidence="1" id="KW-1133">Transmembrane helix</keyword>
<sequence>MSDFSTHENGLKFSREILCHQKEGVNEWTASLMLDATGLEKESVFCQVKSRLKPEEATRMLKGSARLTLMKGEKGELTFSIYDPKAFDTEFFMDIDKQRVPLPIRVVENDSYLEEMDSTQMSEALALLLEQESEALSGYLNLASDSESTVDELDDNVRMLIELAREEEEELPETGGGGAGPIVAGCLIASAVALGIHAFRPQAFADLKVRDSVMAMTCAITFFIILSHFLFLDKSVLDSKFWFLNGVNEFVNDLANLLVGALQAEPLELSGCSEFEV</sequence>
<protein>
    <submittedName>
        <fullName evidence="3">Aha1_N domain-containing protein</fullName>
    </submittedName>
</protein>
<feature type="transmembrane region" description="Helical" evidence="1">
    <location>
        <begin position="179"/>
        <end position="200"/>
    </location>
</feature>
<reference evidence="3" key="1">
    <citation type="submission" date="2016-11" db="UniProtKB">
        <authorList>
            <consortium name="WormBaseParasite"/>
        </authorList>
    </citation>
    <scope>IDENTIFICATION</scope>
</reference>
<dbReference type="WBParaSite" id="L893_g28768.t1">
    <property type="protein sequence ID" value="L893_g28768.t1"/>
    <property type="gene ID" value="L893_g28768"/>
</dbReference>
<feature type="transmembrane region" description="Helical" evidence="1">
    <location>
        <begin position="212"/>
        <end position="232"/>
    </location>
</feature>
<name>A0A1I7ZPZ9_9BILA</name>
<evidence type="ECO:0000313" key="2">
    <source>
        <dbReference type="Proteomes" id="UP000095287"/>
    </source>
</evidence>
<evidence type="ECO:0000256" key="1">
    <source>
        <dbReference type="SAM" id="Phobius"/>
    </source>
</evidence>
<dbReference type="Proteomes" id="UP000095287">
    <property type="component" value="Unplaced"/>
</dbReference>
<keyword evidence="1" id="KW-0472">Membrane</keyword>
<evidence type="ECO:0000313" key="3">
    <source>
        <dbReference type="WBParaSite" id="L893_g28768.t1"/>
    </source>
</evidence>
<keyword evidence="2" id="KW-1185">Reference proteome</keyword>
<dbReference type="AlphaFoldDB" id="A0A1I7ZPZ9"/>
<keyword evidence="1" id="KW-0812">Transmembrane</keyword>